<sequence length="253" mass="25768">MSVTRESGKRKNVFSDPEAVAVPAAALASIRSSMRRRRSQNEEPPSATAPCALAESSRALALAASPAPPGSKNLATARATASAGTTCFSSSLVLREPLHTRTPILSTSVTSLSSMNWSNTSGHVSIGTPAAAASSSELDPQCVRNAPTAGCASIAVCGAHPLTSIPFSPTRSAQPSGGAHPSSALTTHRNGFPEASSPSASSRSWSPEMEAKVPKQANTTEELGFVSSHLRHGDSAVLAAAGGDGGRERGPMK</sequence>
<organism evidence="2 3">
    <name type="scientific">Paspalum notatum var. saurae</name>
    <dbReference type="NCBI Taxonomy" id="547442"/>
    <lineage>
        <taxon>Eukaryota</taxon>
        <taxon>Viridiplantae</taxon>
        <taxon>Streptophyta</taxon>
        <taxon>Embryophyta</taxon>
        <taxon>Tracheophyta</taxon>
        <taxon>Spermatophyta</taxon>
        <taxon>Magnoliopsida</taxon>
        <taxon>Liliopsida</taxon>
        <taxon>Poales</taxon>
        <taxon>Poaceae</taxon>
        <taxon>PACMAD clade</taxon>
        <taxon>Panicoideae</taxon>
        <taxon>Andropogonodae</taxon>
        <taxon>Paspaleae</taxon>
        <taxon>Paspalinae</taxon>
        <taxon>Paspalum</taxon>
    </lineage>
</organism>
<dbReference type="EMBL" id="CP144751">
    <property type="protein sequence ID" value="WVZ83935.1"/>
    <property type="molecule type" value="Genomic_DNA"/>
</dbReference>
<evidence type="ECO:0000313" key="3">
    <source>
        <dbReference type="Proteomes" id="UP001341281"/>
    </source>
</evidence>
<dbReference type="AlphaFoldDB" id="A0AAQ3X4A9"/>
<name>A0AAQ3X4A9_PASNO</name>
<feature type="compositionally biased region" description="Low complexity" evidence="1">
    <location>
        <begin position="195"/>
        <end position="207"/>
    </location>
</feature>
<reference evidence="2 3" key="1">
    <citation type="submission" date="2024-02" db="EMBL/GenBank/DDBJ databases">
        <title>High-quality chromosome-scale genome assembly of Pensacola bahiagrass (Paspalum notatum Flugge var. saurae).</title>
        <authorList>
            <person name="Vega J.M."/>
            <person name="Podio M."/>
            <person name="Orjuela J."/>
            <person name="Siena L.A."/>
            <person name="Pessino S.C."/>
            <person name="Combes M.C."/>
            <person name="Mariac C."/>
            <person name="Albertini E."/>
            <person name="Pupilli F."/>
            <person name="Ortiz J.P.A."/>
            <person name="Leblanc O."/>
        </authorList>
    </citation>
    <scope>NUCLEOTIDE SEQUENCE [LARGE SCALE GENOMIC DNA]</scope>
    <source>
        <strain evidence="2">R1</strain>
        <tissue evidence="2">Leaf</tissue>
    </source>
</reference>
<gene>
    <name evidence="2" type="ORF">U9M48_031029</name>
</gene>
<feature type="region of interest" description="Disordered" evidence="1">
    <location>
        <begin position="168"/>
        <end position="253"/>
    </location>
</feature>
<feature type="region of interest" description="Disordered" evidence="1">
    <location>
        <begin position="31"/>
        <end position="50"/>
    </location>
</feature>
<dbReference type="Proteomes" id="UP001341281">
    <property type="component" value="Chromosome 07"/>
</dbReference>
<evidence type="ECO:0000313" key="2">
    <source>
        <dbReference type="EMBL" id="WVZ83935.1"/>
    </source>
</evidence>
<proteinExistence type="predicted"/>
<accession>A0AAQ3X4A9</accession>
<evidence type="ECO:0000256" key="1">
    <source>
        <dbReference type="SAM" id="MobiDB-lite"/>
    </source>
</evidence>
<protein>
    <submittedName>
        <fullName evidence="2">Uncharacterized protein</fullName>
    </submittedName>
</protein>
<keyword evidence="3" id="KW-1185">Reference proteome</keyword>